<keyword evidence="1" id="KW-1133">Transmembrane helix</keyword>
<organism evidence="2">
    <name type="scientific">Salix viminalis</name>
    <name type="common">Common osier</name>
    <name type="synonym">Basket willow</name>
    <dbReference type="NCBI Taxonomy" id="40686"/>
    <lineage>
        <taxon>Eukaryota</taxon>
        <taxon>Viridiplantae</taxon>
        <taxon>Streptophyta</taxon>
        <taxon>Embryophyta</taxon>
        <taxon>Tracheophyta</taxon>
        <taxon>Spermatophyta</taxon>
        <taxon>Magnoliopsida</taxon>
        <taxon>eudicotyledons</taxon>
        <taxon>Gunneridae</taxon>
        <taxon>Pentapetalae</taxon>
        <taxon>rosids</taxon>
        <taxon>fabids</taxon>
        <taxon>Malpighiales</taxon>
        <taxon>Salicaceae</taxon>
        <taxon>Saliceae</taxon>
        <taxon>Salix</taxon>
    </lineage>
</organism>
<name>A0A6N2KIQ4_SALVM</name>
<feature type="transmembrane region" description="Helical" evidence="1">
    <location>
        <begin position="12"/>
        <end position="32"/>
    </location>
</feature>
<keyword evidence="1" id="KW-0812">Transmembrane</keyword>
<evidence type="ECO:0000313" key="2">
    <source>
        <dbReference type="EMBL" id="VFU26170.1"/>
    </source>
</evidence>
<dbReference type="AlphaFoldDB" id="A0A6N2KIQ4"/>
<dbReference type="EMBL" id="CAADRP010000278">
    <property type="protein sequence ID" value="VFU26170.1"/>
    <property type="molecule type" value="Genomic_DNA"/>
</dbReference>
<proteinExistence type="predicted"/>
<sequence>MQSFYLPFSKCFLALKFGFLLNSILELGLGLFQFHFLIIPFEDFEFEIEIPLLLHLQLLFCHHFQKLPHRSDFQGALFSFRGKERILGRELLGRVFLQSR</sequence>
<gene>
    <name evidence="2" type="ORF">SVIM_LOCUS66578</name>
</gene>
<reference evidence="2" key="1">
    <citation type="submission" date="2019-03" db="EMBL/GenBank/DDBJ databases">
        <authorList>
            <person name="Mank J."/>
            <person name="Almeida P."/>
        </authorList>
    </citation>
    <scope>NUCLEOTIDE SEQUENCE</scope>
    <source>
        <strain evidence="2">78183</strain>
    </source>
</reference>
<protein>
    <submittedName>
        <fullName evidence="2">Uncharacterized protein</fullName>
    </submittedName>
</protein>
<evidence type="ECO:0000256" key="1">
    <source>
        <dbReference type="SAM" id="Phobius"/>
    </source>
</evidence>
<accession>A0A6N2KIQ4</accession>
<keyword evidence="1" id="KW-0472">Membrane</keyword>